<dbReference type="PROSITE" id="PS50802">
    <property type="entry name" value="OTU"/>
    <property type="match status" value="1"/>
</dbReference>
<feature type="region of interest" description="Disordered" evidence="1">
    <location>
        <begin position="155"/>
        <end position="203"/>
    </location>
</feature>
<evidence type="ECO:0000313" key="3">
    <source>
        <dbReference type="EnsemblMetazoa" id="AALFPA23_016918.P24706"/>
    </source>
</evidence>
<evidence type="ECO:0000313" key="4">
    <source>
        <dbReference type="Proteomes" id="UP000069940"/>
    </source>
</evidence>
<name>A0ABM1ZBK7_AEDAL</name>
<dbReference type="CDD" id="cd22744">
    <property type="entry name" value="OTU"/>
    <property type="match status" value="1"/>
</dbReference>
<feature type="compositionally biased region" description="Basic and acidic residues" evidence="1">
    <location>
        <begin position="181"/>
        <end position="203"/>
    </location>
</feature>
<sequence length="203" mass="22763">MELQDVRIKTVEVPGDGNCLFYAVVQQLSGRKCFDSQFFNEAMRLRRRTVDYLMSHKTEMRDVIIAEIITSSNVTTSNLSDTQLDEKIDQHLRNLAKCGTWAGGEALMAIKEIVGANIRIYNPHYQPLELVHGNGRCKTIEIYFNGINHYDSVELGPGGGQTVQGNEDRGKARNGSADLGVESRSKAQLKDELKRSEQGRVEM</sequence>
<organism evidence="3 4">
    <name type="scientific">Aedes albopictus</name>
    <name type="common">Asian tiger mosquito</name>
    <name type="synonym">Stegomyia albopicta</name>
    <dbReference type="NCBI Taxonomy" id="7160"/>
    <lineage>
        <taxon>Eukaryota</taxon>
        <taxon>Metazoa</taxon>
        <taxon>Ecdysozoa</taxon>
        <taxon>Arthropoda</taxon>
        <taxon>Hexapoda</taxon>
        <taxon>Insecta</taxon>
        <taxon>Pterygota</taxon>
        <taxon>Neoptera</taxon>
        <taxon>Endopterygota</taxon>
        <taxon>Diptera</taxon>
        <taxon>Nematocera</taxon>
        <taxon>Culicoidea</taxon>
        <taxon>Culicidae</taxon>
        <taxon>Culicinae</taxon>
        <taxon>Aedini</taxon>
        <taxon>Aedes</taxon>
        <taxon>Stegomyia</taxon>
    </lineage>
</organism>
<accession>A0ABM1ZBK7</accession>
<feature type="domain" description="OTU" evidence="2">
    <location>
        <begin position="8"/>
        <end position="156"/>
    </location>
</feature>
<dbReference type="RefSeq" id="XP_029723051.1">
    <property type="nucleotide sequence ID" value="XM_029867191.1"/>
</dbReference>
<reference evidence="4" key="1">
    <citation type="journal article" date="2015" name="Proc. Natl. Acad. Sci. U.S.A.">
        <title>Genome sequence of the Asian Tiger mosquito, Aedes albopictus, reveals insights into its biology, genetics, and evolution.</title>
        <authorList>
            <person name="Chen X.G."/>
            <person name="Jiang X."/>
            <person name="Gu J."/>
            <person name="Xu M."/>
            <person name="Wu Y."/>
            <person name="Deng Y."/>
            <person name="Zhang C."/>
            <person name="Bonizzoni M."/>
            <person name="Dermauw W."/>
            <person name="Vontas J."/>
            <person name="Armbruster P."/>
            <person name="Huang X."/>
            <person name="Yang Y."/>
            <person name="Zhang H."/>
            <person name="He W."/>
            <person name="Peng H."/>
            <person name="Liu Y."/>
            <person name="Wu K."/>
            <person name="Chen J."/>
            <person name="Lirakis M."/>
            <person name="Topalis P."/>
            <person name="Van Leeuwen T."/>
            <person name="Hall A.B."/>
            <person name="Jiang X."/>
            <person name="Thorpe C."/>
            <person name="Mueller R.L."/>
            <person name="Sun C."/>
            <person name="Waterhouse R.M."/>
            <person name="Yan G."/>
            <person name="Tu Z.J."/>
            <person name="Fang X."/>
            <person name="James A.A."/>
        </authorList>
    </citation>
    <scope>NUCLEOTIDE SEQUENCE [LARGE SCALE GENOMIC DNA]</scope>
    <source>
        <strain evidence="4">Foshan</strain>
    </source>
</reference>
<evidence type="ECO:0000259" key="2">
    <source>
        <dbReference type="PROSITE" id="PS50802"/>
    </source>
</evidence>
<dbReference type="Pfam" id="PF02338">
    <property type="entry name" value="OTU"/>
    <property type="match status" value="1"/>
</dbReference>
<dbReference type="InterPro" id="IPR038765">
    <property type="entry name" value="Papain-like_cys_pep_sf"/>
</dbReference>
<dbReference type="InterPro" id="IPR003323">
    <property type="entry name" value="OTU_dom"/>
</dbReference>
<keyword evidence="4" id="KW-1185">Reference proteome</keyword>
<protein>
    <recommendedName>
        <fullName evidence="2">OTU domain-containing protein</fullName>
    </recommendedName>
</protein>
<evidence type="ECO:0000256" key="1">
    <source>
        <dbReference type="SAM" id="MobiDB-lite"/>
    </source>
</evidence>
<dbReference type="PANTHER" id="PTHR12419">
    <property type="entry name" value="OTU DOMAIN CONTAINING PROTEIN"/>
    <property type="match status" value="1"/>
</dbReference>
<dbReference type="Proteomes" id="UP000069940">
    <property type="component" value="Unassembled WGS sequence"/>
</dbReference>
<dbReference type="InterPro" id="IPR050704">
    <property type="entry name" value="Peptidase_C85-like"/>
</dbReference>
<reference evidence="3" key="2">
    <citation type="submission" date="2025-05" db="UniProtKB">
        <authorList>
            <consortium name="EnsemblMetazoa"/>
        </authorList>
    </citation>
    <scope>IDENTIFICATION</scope>
    <source>
        <strain evidence="3">Foshan</strain>
    </source>
</reference>
<dbReference type="GeneID" id="115263813"/>
<dbReference type="Gene3D" id="3.90.70.80">
    <property type="match status" value="1"/>
</dbReference>
<proteinExistence type="predicted"/>
<dbReference type="EnsemblMetazoa" id="AALFPA23_016918.R24706">
    <property type="protein sequence ID" value="AALFPA23_016918.P24706"/>
    <property type="gene ID" value="AALFPA23_016918"/>
</dbReference>
<dbReference type="SUPFAM" id="SSF54001">
    <property type="entry name" value="Cysteine proteinases"/>
    <property type="match status" value="1"/>
</dbReference>